<gene>
    <name evidence="4" type="ORF">ACFPVY_12345</name>
</gene>
<dbReference type="Gene3D" id="1.25.40.10">
    <property type="entry name" value="Tetratricopeptide repeat domain"/>
    <property type="match status" value="4"/>
</dbReference>
<keyword evidence="3" id="KW-0732">Signal</keyword>
<dbReference type="SUPFAM" id="SSF48452">
    <property type="entry name" value="TPR-like"/>
    <property type="match status" value="2"/>
</dbReference>
<protein>
    <submittedName>
        <fullName evidence="4">Gliding motility protein</fullName>
    </submittedName>
</protein>
<name>A0ABW1PR38_9FLAO</name>
<feature type="signal peptide" evidence="3">
    <location>
        <begin position="1"/>
        <end position="19"/>
    </location>
</feature>
<dbReference type="InterPro" id="IPR019734">
    <property type="entry name" value="TPR_rpt"/>
</dbReference>
<comment type="caution">
    <text evidence="4">The sequence shown here is derived from an EMBL/GenBank/DDBJ whole genome shotgun (WGS) entry which is preliminary data.</text>
</comment>
<feature type="chain" id="PRO_5046360714" evidence="3">
    <location>
        <begin position="20"/>
        <end position="886"/>
    </location>
</feature>
<feature type="repeat" description="TPR" evidence="1">
    <location>
        <begin position="231"/>
        <end position="264"/>
    </location>
</feature>
<dbReference type="EMBL" id="JBHSQB010000009">
    <property type="protein sequence ID" value="MFC6097436.1"/>
    <property type="molecule type" value="Genomic_DNA"/>
</dbReference>
<accession>A0ABW1PR38</accession>
<keyword evidence="1" id="KW-0802">TPR repeat</keyword>
<dbReference type="PROSITE" id="PS51257">
    <property type="entry name" value="PROKAR_LIPOPROTEIN"/>
    <property type="match status" value="1"/>
</dbReference>
<proteinExistence type="predicted"/>
<dbReference type="RefSeq" id="WP_379792398.1">
    <property type="nucleotide sequence ID" value="NZ_JBHSQB010000009.1"/>
</dbReference>
<evidence type="ECO:0000256" key="3">
    <source>
        <dbReference type="SAM" id="SignalP"/>
    </source>
</evidence>
<dbReference type="SMART" id="SM00028">
    <property type="entry name" value="TPR"/>
    <property type="match status" value="5"/>
</dbReference>
<dbReference type="InterPro" id="IPR011990">
    <property type="entry name" value="TPR-like_helical_dom_sf"/>
</dbReference>
<dbReference type="Pfam" id="PF13174">
    <property type="entry name" value="TPR_6"/>
    <property type="match status" value="1"/>
</dbReference>
<evidence type="ECO:0000313" key="4">
    <source>
        <dbReference type="EMBL" id="MFC6097436.1"/>
    </source>
</evidence>
<evidence type="ECO:0000256" key="1">
    <source>
        <dbReference type="PROSITE-ProRule" id="PRU00339"/>
    </source>
</evidence>
<dbReference type="Proteomes" id="UP001596287">
    <property type="component" value="Unassembled WGS sequence"/>
</dbReference>
<dbReference type="PROSITE" id="PS50005">
    <property type="entry name" value="TPR"/>
    <property type="match status" value="1"/>
</dbReference>
<evidence type="ECO:0000313" key="5">
    <source>
        <dbReference type="Proteomes" id="UP001596287"/>
    </source>
</evidence>
<dbReference type="Pfam" id="PF13181">
    <property type="entry name" value="TPR_8"/>
    <property type="match status" value="2"/>
</dbReference>
<sequence>MKTNTLKYALLLGFFAILAACSTKKNSYISRNMHALSTEYNILYNGEIALQSGITELKTQYKDNFWELLPVERMQETPENMVPGDKKNPNFERAETKANKAIQKHSMYIEGSEKNPQMDEAHLLLGKSRYYDQRFVPALEAFNYILYKYPKSDKIYEAKIWREKTNMRMENDAVAVKNLRNLLKEIKFKDQVFADANATLAQAFLNLEEKDSAVSKLKLAAEFTKQDEEKARYHFILGQLYETQNKKDSAIAEFQNVIDMKRRSPRRYVIQSHAKQAQYFDLKSGDTLAFMEKYNDLLEDRENRPFLDVINHQVALFYDKQNNYDVAKKYYNRSLKSVSQDNYLVASNYRNLAEINFKNAKYSTAGQYYDSTLVRLDVRTREHKAIKKKRENLVDVIKYEAIAQNNDSILHIVALSEPGKNKFFEDVIARLKKEDEANAKKALEASLATANNASSMNAASDAAAAENAKSQSKSALLAATKESSESQSMMPPGPSSSPSSASNFYFYNQATLSFGKNEFRKRWGNRALKGNWRLSEGKSKIGFGNEESEEDVASTEEEVVEEKIDPRYTVDYYLKQLPTDQKVIDSLGKERNFAYYQLGLIYKDKFKEYKLAEGRLEKLLENNPEERLVLPAMYNLYKIYEITNKDKAVVMKNKIITQYPDSRYATILKSSASDLAKANDTPDAAYNKLFKMYEAGQYQAVLTESEILIDIYAGEDIIPKIELLKANTVGKLKGLDEYKGALNYVALNYPNSKEGKEAEALLTTNIPQLEAIAFDKEVPMSWKILYKVSSNPEDKNTKALQDKLKKFVAERTSDKLTLSFDAYTMTENFVVIHNIGSEDKAKDIATILRDYKDYKIADSSILISNENYKVVQIRKNLADYLAAKKP</sequence>
<evidence type="ECO:0000256" key="2">
    <source>
        <dbReference type="SAM" id="MobiDB-lite"/>
    </source>
</evidence>
<reference evidence="5" key="1">
    <citation type="journal article" date="2019" name="Int. J. Syst. Evol. Microbiol.">
        <title>The Global Catalogue of Microorganisms (GCM) 10K type strain sequencing project: providing services to taxonomists for standard genome sequencing and annotation.</title>
        <authorList>
            <consortium name="The Broad Institute Genomics Platform"/>
            <consortium name="The Broad Institute Genome Sequencing Center for Infectious Disease"/>
            <person name="Wu L."/>
            <person name="Ma J."/>
        </authorList>
    </citation>
    <scope>NUCLEOTIDE SEQUENCE [LARGE SCALE GENOMIC DNA]</scope>
    <source>
        <strain evidence="5">CCUG 49679</strain>
    </source>
</reference>
<keyword evidence="5" id="KW-1185">Reference proteome</keyword>
<feature type="region of interest" description="Disordered" evidence="2">
    <location>
        <begin position="462"/>
        <end position="498"/>
    </location>
</feature>
<organism evidence="4 5">
    <name type="scientific">Flavobacterium qiangtangense</name>
    <dbReference type="NCBI Taxonomy" id="1442595"/>
    <lineage>
        <taxon>Bacteria</taxon>
        <taxon>Pseudomonadati</taxon>
        <taxon>Bacteroidota</taxon>
        <taxon>Flavobacteriia</taxon>
        <taxon>Flavobacteriales</taxon>
        <taxon>Flavobacteriaceae</taxon>
        <taxon>Flavobacterium</taxon>
    </lineage>
</organism>